<dbReference type="GO" id="GO:0032259">
    <property type="term" value="P:methylation"/>
    <property type="evidence" value="ECO:0007669"/>
    <property type="project" value="InterPro"/>
</dbReference>
<reference evidence="2 3" key="1">
    <citation type="journal article" date="2018" name="Emerg. Microbes Infect.">
        <title>Genomic analysis of oral Campylobacter concisus strains identified a potential bacterial molecular marker associated with active Crohn's disease.</title>
        <authorList>
            <person name="Liu F."/>
            <person name="Ma R."/>
            <person name="Tay C.Y.A."/>
            <person name="Octavia S."/>
            <person name="Lan R."/>
            <person name="Chung H.K.L."/>
            <person name="Riordan S.M."/>
            <person name="Grimm M.C."/>
            <person name="Leong R.W."/>
            <person name="Tanaka M.M."/>
            <person name="Connor S."/>
            <person name="Zhang L."/>
        </authorList>
    </citation>
    <scope>NUCLEOTIDE SEQUENCE [LARGE SCALE GENOMIC DNA]</scope>
    <source>
        <strain evidence="2 3">P2CDO4</strain>
        <plasmid evidence="2">pICON</plasmid>
    </source>
</reference>
<dbReference type="InterPro" id="IPR002052">
    <property type="entry name" value="DNA_methylase_N6_adenine_CS"/>
</dbReference>
<organism evidence="2 3">
    <name type="scientific">Campylobacter concisus</name>
    <dbReference type="NCBI Taxonomy" id="199"/>
    <lineage>
        <taxon>Bacteria</taxon>
        <taxon>Pseudomonadati</taxon>
        <taxon>Campylobacterota</taxon>
        <taxon>Epsilonproteobacteria</taxon>
        <taxon>Campylobacterales</taxon>
        <taxon>Campylobacteraceae</taxon>
        <taxon>Campylobacter</taxon>
    </lineage>
</organism>
<name>A0A2R4P3H6_9BACT</name>
<dbReference type="AlphaFoldDB" id="A0A2R4P3H6"/>
<dbReference type="Pfam" id="PF13708">
    <property type="entry name" value="DUF4942"/>
    <property type="match status" value="1"/>
</dbReference>
<evidence type="ECO:0000313" key="2">
    <source>
        <dbReference type="EMBL" id="AVX45121.1"/>
    </source>
</evidence>
<evidence type="ECO:0000313" key="3">
    <source>
        <dbReference type="Proteomes" id="UP000241854"/>
    </source>
</evidence>
<protein>
    <recommendedName>
        <fullName evidence="1">DUF4942 domain-containing protein</fullName>
    </recommendedName>
</protein>
<keyword evidence="2" id="KW-0614">Plasmid</keyword>
<sequence>MTTVKILKENDQDFEWYPTTDEIINCVKKHINAQTYGGYSILDIGAGDGRVLKALTYGKNTLCYSIEKSEILRNKQDKDIIPLGCDLWQNTLIDKEMDFIFCNPPYSEYEAWCEKIIKEANTEKGIYFVIPERYKQSVIINQVLKARKLENKIYSLGSFDFLNAERGARAKVEVVFVKIENERYSDNVSAFDLFLDENFKFNTTSKFNQEAQRERIKKELINSKNHLESLVELYQADMQKLMSNFQAIASLDSEILEEIGFKKETLRKSIRSRIEGLKNLYWQELFNRYEPITSKFIANYRNTILEKLSSRRNIDFNIGNIYAITIWFLKNASGSFSEQLLDFYLFLAEKDNLRAYKSNIKFTSDKWKYMRSDELKDFLRKEKDARASLDYRLVLSQKRFVETNYYGACFLSYSAVDFLNDIQVLARNLGFAVNNQEFKRGYREYPICSGEKNYIYSTDGDILVEYKIYKNGNMHIKIDQELIKAINIEAGRLLGWLRSPAEAGSELNMKEAEARQYFGKLVEIPMSSIKMLVA</sequence>
<dbReference type="RefSeq" id="WP_107917421.1">
    <property type="nucleotide sequence ID" value="NZ_CP021643.1"/>
</dbReference>
<dbReference type="Proteomes" id="UP000241854">
    <property type="component" value="Plasmid pICON"/>
</dbReference>
<dbReference type="EMBL" id="CP021643">
    <property type="protein sequence ID" value="AVX45121.1"/>
    <property type="molecule type" value="Genomic_DNA"/>
</dbReference>
<gene>
    <name evidence="2" type="ORF">CCS77_2115</name>
</gene>
<dbReference type="GO" id="GO:0003676">
    <property type="term" value="F:nucleic acid binding"/>
    <property type="evidence" value="ECO:0007669"/>
    <property type="project" value="InterPro"/>
</dbReference>
<geneLocation type="plasmid" evidence="3">
    <name>picon</name>
</geneLocation>
<evidence type="ECO:0000259" key="1">
    <source>
        <dbReference type="Pfam" id="PF13708"/>
    </source>
</evidence>
<dbReference type="Gene3D" id="3.40.50.150">
    <property type="entry name" value="Vaccinia Virus protein VP39"/>
    <property type="match status" value="1"/>
</dbReference>
<dbReference type="SUPFAM" id="SSF53335">
    <property type="entry name" value="S-adenosyl-L-methionine-dependent methyltransferases"/>
    <property type="match status" value="1"/>
</dbReference>
<proteinExistence type="predicted"/>
<dbReference type="InterPro" id="IPR031339">
    <property type="entry name" value="DUF4942"/>
</dbReference>
<accession>A0A2R4P3H6</accession>
<dbReference type="PROSITE" id="PS00092">
    <property type="entry name" value="N6_MTASE"/>
    <property type="match status" value="1"/>
</dbReference>
<dbReference type="GO" id="GO:0008168">
    <property type="term" value="F:methyltransferase activity"/>
    <property type="evidence" value="ECO:0007669"/>
    <property type="project" value="InterPro"/>
</dbReference>
<feature type="domain" description="DUF4942" evidence="1">
    <location>
        <begin position="276"/>
        <end position="491"/>
    </location>
</feature>
<dbReference type="InterPro" id="IPR029063">
    <property type="entry name" value="SAM-dependent_MTases_sf"/>
</dbReference>
<dbReference type="CDD" id="cd02440">
    <property type="entry name" value="AdoMet_MTases"/>
    <property type="match status" value="1"/>
</dbReference>